<reference evidence="2 3" key="1">
    <citation type="submission" date="2020-08" db="EMBL/GenBank/DDBJ databases">
        <title>Sequencing the genomes of 1000 actinobacteria strains.</title>
        <authorList>
            <person name="Klenk H.-P."/>
        </authorList>
    </citation>
    <scope>NUCLEOTIDE SEQUENCE [LARGE SCALE GENOMIC DNA]</scope>
    <source>
        <strain evidence="2 3">DSM 19081</strain>
    </source>
</reference>
<dbReference type="EMBL" id="JACJIH010000001">
    <property type="protein sequence ID" value="MBA8920416.1"/>
    <property type="molecule type" value="Genomic_DNA"/>
</dbReference>
<name>A0A839FKN3_9MICC</name>
<accession>A0A839FKN3</accession>
<dbReference type="SUPFAM" id="SSF46955">
    <property type="entry name" value="Putative DNA-binding domain"/>
    <property type="match status" value="1"/>
</dbReference>
<evidence type="ECO:0000313" key="3">
    <source>
        <dbReference type="Proteomes" id="UP000546252"/>
    </source>
</evidence>
<dbReference type="RefSeq" id="WP_182494830.1">
    <property type="nucleotide sequence ID" value="NZ_BAAAKT010000002.1"/>
</dbReference>
<dbReference type="InterPro" id="IPR009061">
    <property type="entry name" value="DNA-bd_dom_put_sf"/>
</dbReference>
<comment type="caution">
    <text evidence="2">The sequence shown here is derived from an EMBL/GenBank/DDBJ whole genome shotgun (WGS) entry which is preliminary data.</text>
</comment>
<dbReference type="InterPro" id="IPR041657">
    <property type="entry name" value="HTH_17"/>
</dbReference>
<feature type="domain" description="Helix-turn-helix" evidence="1">
    <location>
        <begin position="14"/>
        <end position="64"/>
    </location>
</feature>
<dbReference type="Proteomes" id="UP000546252">
    <property type="component" value="Unassembled WGS sequence"/>
</dbReference>
<evidence type="ECO:0000259" key="1">
    <source>
        <dbReference type="Pfam" id="PF12728"/>
    </source>
</evidence>
<evidence type="ECO:0000313" key="2">
    <source>
        <dbReference type="EMBL" id="MBA8920416.1"/>
    </source>
</evidence>
<dbReference type="NCBIfam" id="TIGR01764">
    <property type="entry name" value="excise"/>
    <property type="match status" value="1"/>
</dbReference>
<dbReference type="GO" id="GO:0003677">
    <property type="term" value="F:DNA binding"/>
    <property type="evidence" value="ECO:0007669"/>
    <property type="project" value="InterPro"/>
</dbReference>
<gene>
    <name evidence="2" type="ORF">HNR24_000349</name>
</gene>
<protein>
    <submittedName>
        <fullName evidence="2">Excisionase family DNA binding protein</fullName>
    </submittedName>
</protein>
<sequence>MTVESVPHVERLAYSYQQAADRTGYSVSHIRRMVREGHLRSVSPAGSSKPVITRESLELWISSGR</sequence>
<proteinExistence type="predicted"/>
<dbReference type="InterPro" id="IPR010093">
    <property type="entry name" value="SinI_DNA-bd"/>
</dbReference>
<organism evidence="2 3">
    <name type="scientific">Nesterenkonia jeotgali</name>
    <dbReference type="NCBI Taxonomy" id="317018"/>
    <lineage>
        <taxon>Bacteria</taxon>
        <taxon>Bacillati</taxon>
        <taxon>Actinomycetota</taxon>
        <taxon>Actinomycetes</taxon>
        <taxon>Micrococcales</taxon>
        <taxon>Micrococcaceae</taxon>
        <taxon>Nesterenkonia</taxon>
    </lineage>
</organism>
<dbReference type="AlphaFoldDB" id="A0A839FKN3"/>
<dbReference type="Pfam" id="PF12728">
    <property type="entry name" value="HTH_17"/>
    <property type="match status" value="1"/>
</dbReference>